<evidence type="ECO:0000313" key="3">
    <source>
        <dbReference type="Proteomes" id="UP001189429"/>
    </source>
</evidence>
<evidence type="ECO:0000256" key="1">
    <source>
        <dbReference type="SAM" id="MobiDB-lite"/>
    </source>
</evidence>
<organism evidence="2 3">
    <name type="scientific">Prorocentrum cordatum</name>
    <dbReference type="NCBI Taxonomy" id="2364126"/>
    <lineage>
        <taxon>Eukaryota</taxon>
        <taxon>Sar</taxon>
        <taxon>Alveolata</taxon>
        <taxon>Dinophyceae</taxon>
        <taxon>Prorocentrales</taxon>
        <taxon>Prorocentraceae</taxon>
        <taxon>Prorocentrum</taxon>
    </lineage>
</organism>
<comment type="caution">
    <text evidence="2">The sequence shown here is derived from an EMBL/GenBank/DDBJ whole genome shotgun (WGS) entry which is preliminary data.</text>
</comment>
<proteinExistence type="predicted"/>
<keyword evidence="3" id="KW-1185">Reference proteome</keyword>
<gene>
    <name evidence="2" type="ORF">PCOR1329_LOCUS74521</name>
</gene>
<evidence type="ECO:0000313" key="2">
    <source>
        <dbReference type="EMBL" id="CAK0895921.1"/>
    </source>
</evidence>
<dbReference type="EMBL" id="CAUYUJ010020110">
    <property type="protein sequence ID" value="CAK0895921.1"/>
    <property type="molecule type" value="Genomic_DNA"/>
</dbReference>
<accession>A0ABN9X935</accession>
<dbReference type="Proteomes" id="UP001189429">
    <property type="component" value="Unassembled WGS sequence"/>
</dbReference>
<feature type="region of interest" description="Disordered" evidence="1">
    <location>
        <begin position="118"/>
        <end position="159"/>
    </location>
</feature>
<reference evidence="2" key="1">
    <citation type="submission" date="2023-10" db="EMBL/GenBank/DDBJ databases">
        <authorList>
            <person name="Chen Y."/>
            <person name="Shah S."/>
            <person name="Dougan E. K."/>
            <person name="Thang M."/>
            <person name="Chan C."/>
        </authorList>
    </citation>
    <scope>NUCLEOTIDE SEQUENCE [LARGE SCALE GENOMIC DNA]</scope>
</reference>
<protein>
    <submittedName>
        <fullName evidence="2">Uncharacterized protein</fullName>
    </submittedName>
</protein>
<feature type="compositionally biased region" description="Basic and acidic residues" evidence="1">
    <location>
        <begin position="130"/>
        <end position="141"/>
    </location>
</feature>
<name>A0ABN9X935_9DINO</name>
<sequence length="188" mass="19824">MGLHSQRAGLDLGLWLLLDVDADHHRDLAVVIRLAFAEAVGPSALAGGFPDLAKTVGAAALLGRATGTAVAKAGGESMGQGELANDPQKAHVIIMMSPWDVLRMTGLMLALIRAAGSAGHCWGPRRGQKRPAEDRAEEQPPRGENQGRGSDRTGRPWRIFLEAGAQGTVTFNGARYVRMARGPSGATR</sequence>